<reference evidence="5" key="1">
    <citation type="submission" date="2021-04" db="EMBL/GenBank/DDBJ databases">
        <title>Genome based classification of Actinospica acidithermotolerans sp. nov., an actinobacterium isolated from an Indonesian hot spring.</title>
        <authorList>
            <person name="Kusuma A.B."/>
            <person name="Putra K.E."/>
            <person name="Nafisah S."/>
            <person name="Loh J."/>
            <person name="Nouioui I."/>
            <person name="Goodfellow M."/>
        </authorList>
    </citation>
    <scope>NUCLEOTIDE SEQUENCE</scope>
    <source>
        <strain evidence="5">MGRD01-02</strain>
    </source>
</reference>
<dbReference type="RefSeq" id="WP_212518170.1">
    <property type="nucleotide sequence ID" value="NZ_JAGSOH010000027.1"/>
</dbReference>
<comment type="caution">
    <text evidence="5">The sequence shown here is derived from an EMBL/GenBank/DDBJ whole genome shotgun (WGS) entry which is preliminary data.</text>
</comment>
<organism evidence="5 6">
    <name type="scientific">Actinospica acidithermotolerans</name>
    <dbReference type="NCBI Taxonomy" id="2828514"/>
    <lineage>
        <taxon>Bacteria</taxon>
        <taxon>Bacillati</taxon>
        <taxon>Actinomycetota</taxon>
        <taxon>Actinomycetes</taxon>
        <taxon>Catenulisporales</taxon>
        <taxon>Actinospicaceae</taxon>
        <taxon>Actinospica</taxon>
    </lineage>
</organism>
<dbReference type="Proteomes" id="UP000676325">
    <property type="component" value="Unassembled WGS sequence"/>
</dbReference>
<evidence type="ECO:0000256" key="3">
    <source>
        <dbReference type="ARBA" id="ARBA00023121"/>
    </source>
</evidence>
<evidence type="ECO:0000313" key="6">
    <source>
        <dbReference type="Proteomes" id="UP000676325"/>
    </source>
</evidence>
<gene>
    <name evidence="5" type="ORF">KDK95_11965</name>
</gene>
<evidence type="ECO:0000256" key="2">
    <source>
        <dbReference type="ARBA" id="ARBA00023034"/>
    </source>
</evidence>
<sequence>MQSLGEDIVLLAIRPDGKLGAAEKLRFAVAGSELVRLAAERRVDVVKDRIHVLSPEPTGDALLDAAFADIQRSKRPPRARDWVARERRGLVHAYLGELAARGVIRADRHKALGIFNVTWWTVLDPARAAEARARLDAVARSTGPVEAAQSALGGLVHAIGLDALIYPRNGGPACEIARKRLKQIARRDQAATAVHSAAQQAAVEASIDAAVDASVHAAVEASIHAAVDASVHAAHHAAHDGGAGGGGHH</sequence>
<keyword evidence="3" id="KW-0446">Lipid-binding</keyword>
<dbReference type="EMBL" id="JAGSOH010000027">
    <property type="protein sequence ID" value="MBR7827023.1"/>
    <property type="molecule type" value="Genomic_DNA"/>
</dbReference>
<dbReference type="GO" id="GO:0012505">
    <property type="term" value="C:endomembrane system"/>
    <property type="evidence" value="ECO:0007669"/>
    <property type="project" value="UniProtKB-ARBA"/>
</dbReference>
<keyword evidence="6" id="KW-1185">Reference proteome</keyword>
<protein>
    <submittedName>
        <fullName evidence="5">GPP34 family phosphoprotein</fullName>
    </submittedName>
</protein>
<dbReference type="GO" id="GO:0005737">
    <property type="term" value="C:cytoplasm"/>
    <property type="evidence" value="ECO:0007669"/>
    <property type="project" value="UniProtKB-ARBA"/>
</dbReference>
<evidence type="ECO:0000256" key="1">
    <source>
        <dbReference type="ARBA" id="ARBA00004255"/>
    </source>
</evidence>
<dbReference type="GO" id="GO:0070273">
    <property type="term" value="F:phosphatidylinositol-4-phosphate binding"/>
    <property type="evidence" value="ECO:0007669"/>
    <property type="project" value="InterPro"/>
</dbReference>
<evidence type="ECO:0000256" key="4">
    <source>
        <dbReference type="ARBA" id="ARBA00023136"/>
    </source>
</evidence>
<comment type="subcellular location">
    <subcellularLocation>
        <location evidence="1">Golgi apparatus membrane</location>
        <topology evidence="1">Peripheral membrane protein</topology>
        <orientation evidence="1">Cytoplasmic side</orientation>
    </subcellularLocation>
</comment>
<name>A0A941IJD4_9ACTN</name>
<dbReference type="AlphaFoldDB" id="A0A941IJD4"/>
<keyword evidence="4" id="KW-0472">Membrane</keyword>
<dbReference type="InterPro" id="IPR038261">
    <property type="entry name" value="GPP34-like_sf"/>
</dbReference>
<keyword evidence="2" id="KW-0333">Golgi apparatus</keyword>
<dbReference type="Gene3D" id="1.10.3630.10">
    <property type="entry name" value="yeast vps74-n-term truncation variant domain like"/>
    <property type="match status" value="1"/>
</dbReference>
<accession>A0A941IJD4</accession>
<evidence type="ECO:0000313" key="5">
    <source>
        <dbReference type="EMBL" id="MBR7827023.1"/>
    </source>
</evidence>
<dbReference type="Pfam" id="PF05719">
    <property type="entry name" value="GPP34"/>
    <property type="match status" value="1"/>
</dbReference>
<dbReference type="InterPro" id="IPR008628">
    <property type="entry name" value="GPP34-like"/>
</dbReference>
<proteinExistence type="predicted"/>